<keyword evidence="3" id="KW-1185">Reference proteome</keyword>
<dbReference type="EMBL" id="JACTVA010000023">
    <property type="protein sequence ID" value="MBC9207859.1"/>
    <property type="molecule type" value="Genomic_DNA"/>
</dbReference>
<evidence type="ECO:0000313" key="2">
    <source>
        <dbReference type="EMBL" id="MBC9207859.1"/>
    </source>
</evidence>
<dbReference type="Proteomes" id="UP000626026">
    <property type="component" value="Unassembled WGS sequence"/>
</dbReference>
<name>A0ABR7RML9_9PROT</name>
<dbReference type="RefSeq" id="WP_187785026.1">
    <property type="nucleotide sequence ID" value="NZ_JACTVA010000023.1"/>
</dbReference>
<evidence type="ECO:0000313" key="3">
    <source>
        <dbReference type="Proteomes" id="UP000626026"/>
    </source>
</evidence>
<evidence type="ECO:0000256" key="1">
    <source>
        <dbReference type="SAM" id="SignalP"/>
    </source>
</evidence>
<gene>
    <name evidence="2" type="ORF">IBL26_13525</name>
</gene>
<accession>A0ABR7RML9</accession>
<reference evidence="2 3" key="1">
    <citation type="journal article" date="2013" name="Int. J. Syst. Evol. Microbiol.">
        <title>Roseomonas aerophila sp. nov., isolated from air.</title>
        <authorList>
            <person name="Kim S.J."/>
            <person name="Weon H.Y."/>
            <person name="Ahn J.H."/>
            <person name="Hong S.B."/>
            <person name="Seok S.J."/>
            <person name="Whang K.S."/>
            <person name="Kwon S.W."/>
        </authorList>
    </citation>
    <scope>NUCLEOTIDE SEQUENCE [LARGE SCALE GENOMIC DNA]</scope>
    <source>
        <strain evidence="2 3">NBRC 108923</strain>
    </source>
</reference>
<sequence length="107" mass="10659">MNAIRTLLSALVIAGAAGAAQAQEPFQVTSQGENFAVEYAPGYTGNIVGGGEVVRTTTGKNPRVVYADPNVSQSVGIPSFTGGSQGNVVYTAPAATPSLMAGGSNQG</sequence>
<organism evidence="2 3">
    <name type="scientific">Teichococcus aerophilus</name>
    <dbReference type="NCBI Taxonomy" id="1224513"/>
    <lineage>
        <taxon>Bacteria</taxon>
        <taxon>Pseudomonadati</taxon>
        <taxon>Pseudomonadota</taxon>
        <taxon>Alphaproteobacteria</taxon>
        <taxon>Acetobacterales</taxon>
        <taxon>Roseomonadaceae</taxon>
        <taxon>Roseomonas</taxon>
    </lineage>
</organism>
<feature type="chain" id="PRO_5045164555" evidence="1">
    <location>
        <begin position="23"/>
        <end position="107"/>
    </location>
</feature>
<feature type="signal peptide" evidence="1">
    <location>
        <begin position="1"/>
        <end position="22"/>
    </location>
</feature>
<comment type="caution">
    <text evidence="2">The sequence shown here is derived from an EMBL/GenBank/DDBJ whole genome shotgun (WGS) entry which is preliminary data.</text>
</comment>
<proteinExistence type="predicted"/>
<protein>
    <submittedName>
        <fullName evidence="2">Uncharacterized protein</fullName>
    </submittedName>
</protein>
<keyword evidence="1" id="KW-0732">Signal</keyword>